<organism evidence="3 4">
    <name type="scientific">Paenibacillus alba</name>
    <dbReference type="NCBI Taxonomy" id="1197127"/>
    <lineage>
        <taxon>Bacteria</taxon>
        <taxon>Bacillati</taxon>
        <taxon>Bacillota</taxon>
        <taxon>Bacilli</taxon>
        <taxon>Bacillales</taxon>
        <taxon>Paenibacillaceae</taxon>
        <taxon>Paenibacillus</taxon>
    </lineage>
</organism>
<evidence type="ECO:0000313" key="4">
    <source>
        <dbReference type="Proteomes" id="UP001338137"/>
    </source>
</evidence>
<comment type="caution">
    <text evidence="3">The sequence shown here is derived from an EMBL/GenBank/DDBJ whole genome shotgun (WGS) entry which is preliminary data.</text>
</comment>
<proteinExistence type="predicted"/>
<accession>A0ABU6GAR0</accession>
<feature type="compositionally biased region" description="Low complexity" evidence="1">
    <location>
        <begin position="56"/>
        <end position="68"/>
    </location>
</feature>
<dbReference type="Proteomes" id="UP001338137">
    <property type="component" value="Unassembled WGS sequence"/>
</dbReference>
<dbReference type="EMBL" id="JARLKY010000090">
    <property type="protein sequence ID" value="MEC0231274.1"/>
    <property type="molecule type" value="Genomic_DNA"/>
</dbReference>
<reference evidence="3 4" key="1">
    <citation type="submission" date="2023-03" db="EMBL/GenBank/DDBJ databases">
        <title>Bacillus Genome Sequencing.</title>
        <authorList>
            <person name="Dunlap C."/>
        </authorList>
    </citation>
    <scope>NUCLEOTIDE SEQUENCE [LARGE SCALE GENOMIC DNA]</scope>
    <source>
        <strain evidence="3 4">BD-533</strain>
    </source>
</reference>
<feature type="region of interest" description="Disordered" evidence="1">
    <location>
        <begin position="56"/>
        <end position="78"/>
    </location>
</feature>
<dbReference type="RefSeq" id="WP_326075245.1">
    <property type="nucleotide sequence ID" value="NZ_JARLKY010000090.1"/>
</dbReference>
<protein>
    <recommendedName>
        <fullName evidence="5">Phage holin</fullName>
    </recommendedName>
</protein>
<sequence length="78" mass="8232">MGNVNKALILPMLAFIALLVKTATGKEIPNGMIDLAADVIMGLVTLIGFFMHPTNTTKSTAKDTASTTEAHPDTFIQG</sequence>
<evidence type="ECO:0008006" key="5">
    <source>
        <dbReference type="Google" id="ProtNLM"/>
    </source>
</evidence>
<feature type="transmembrane region" description="Helical" evidence="2">
    <location>
        <begin position="35"/>
        <end position="52"/>
    </location>
</feature>
<name>A0ABU6GAR0_9BACL</name>
<keyword evidence="2" id="KW-0472">Membrane</keyword>
<evidence type="ECO:0000256" key="1">
    <source>
        <dbReference type="SAM" id="MobiDB-lite"/>
    </source>
</evidence>
<evidence type="ECO:0000256" key="2">
    <source>
        <dbReference type="SAM" id="Phobius"/>
    </source>
</evidence>
<keyword evidence="4" id="KW-1185">Reference proteome</keyword>
<keyword evidence="2" id="KW-0812">Transmembrane</keyword>
<evidence type="ECO:0000313" key="3">
    <source>
        <dbReference type="EMBL" id="MEC0231274.1"/>
    </source>
</evidence>
<keyword evidence="2" id="KW-1133">Transmembrane helix</keyword>
<gene>
    <name evidence="3" type="ORF">P4I72_29670</name>
</gene>